<gene>
    <name evidence="12" type="ORF">KUDE01_029436</name>
</gene>
<organism evidence="12 13">
    <name type="scientific">Dissostichus eleginoides</name>
    <name type="common">Patagonian toothfish</name>
    <name type="synonym">Dissostichus amissus</name>
    <dbReference type="NCBI Taxonomy" id="100907"/>
    <lineage>
        <taxon>Eukaryota</taxon>
        <taxon>Metazoa</taxon>
        <taxon>Chordata</taxon>
        <taxon>Craniata</taxon>
        <taxon>Vertebrata</taxon>
        <taxon>Euteleostomi</taxon>
        <taxon>Actinopterygii</taxon>
        <taxon>Neopterygii</taxon>
        <taxon>Teleostei</taxon>
        <taxon>Neoteleostei</taxon>
        <taxon>Acanthomorphata</taxon>
        <taxon>Eupercaria</taxon>
        <taxon>Perciformes</taxon>
        <taxon>Notothenioidei</taxon>
        <taxon>Nototheniidae</taxon>
        <taxon>Dissostichus</taxon>
    </lineage>
</organism>
<name>A0AAD9BKT3_DISEL</name>
<dbReference type="Pfam" id="PF00170">
    <property type="entry name" value="bZIP_1"/>
    <property type="match status" value="1"/>
</dbReference>
<keyword evidence="10" id="KW-0812">Transmembrane</keyword>
<dbReference type="GO" id="GO:0003677">
    <property type="term" value="F:DNA binding"/>
    <property type="evidence" value="ECO:0007669"/>
    <property type="project" value="UniProtKB-KW"/>
</dbReference>
<evidence type="ECO:0000256" key="3">
    <source>
        <dbReference type="ARBA" id="ARBA00010090"/>
    </source>
</evidence>
<protein>
    <recommendedName>
        <fullName evidence="11">BZIP domain-containing protein</fullName>
    </recommendedName>
</protein>
<dbReference type="GO" id="GO:0005634">
    <property type="term" value="C:nucleus"/>
    <property type="evidence" value="ECO:0007669"/>
    <property type="project" value="UniProtKB-SubCell"/>
</dbReference>
<dbReference type="GO" id="GO:0042157">
    <property type="term" value="P:lipoprotein metabolic process"/>
    <property type="evidence" value="ECO:0007669"/>
    <property type="project" value="InterPro"/>
</dbReference>
<feature type="region of interest" description="Disordered" evidence="9">
    <location>
        <begin position="99"/>
        <end position="153"/>
    </location>
</feature>
<keyword evidence="8" id="KW-0175">Coiled coil</keyword>
<feature type="compositionally biased region" description="Polar residues" evidence="9">
    <location>
        <begin position="99"/>
        <end position="109"/>
    </location>
</feature>
<dbReference type="GO" id="GO:0042981">
    <property type="term" value="P:regulation of apoptotic process"/>
    <property type="evidence" value="ECO:0007669"/>
    <property type="project" value="UniProtKB-ARBA"/>
</dbReference>
<feature type="region of interest" description="Disordered" evidence="9">
    <location>
        <begin position="610"/>
        <end position="680"/>
    </location>
</feature>
<comment type="caution">
    <text evidence="12">The sequence shown here is derived from an EMBL/GenBank/DDBJ whole genome shotgun (WGS) entry which is preliminary data.</text>
</comment>
<dbReference type="Gene3D" id="1.20.5.170">
    <property type="match status" value="1"/>
</dbReference>
<dbReference type="GO" id="GO:0008289">
    <property type="term" value="F:lipid binding"/>
    <property type="evidence" value="ECO:0007669"/>
    <property type="project" value="InterPro"/>
</dbReference>
<dbReference type="GO" id="GO:0016020">
    <property type="term" value="C:membrane"/>
    <property type="evidence" value="ECO:0007669"/>
    <property type="project" value="TreeGrafter"/>
</dbReference>
<dbReference type="GO" id="GO:0005576">
    <property type="term" value="C:extracellular region"/>
    <property type="evidence" value="ECO:0007669"/>
    <property type="project" value="InterPro"/>
</dbReference>
<reference evidence="12" key="1">
    <citation type="submission" date="2023-04" db="EMBL/GenBank/DDBJ databases">
        <title>Chromosome-level genome of Chaenocephalus aceratus.</title>
        <authorList>
            <person name="Park H."/>
        </authorList>
    </citation>
    <scope>NUCLEOTIDE SEQUENCE</scope>
    <source>
        <strain evidence="12">DE</strain>
        <tissue evidence="12">Muscle</tissue>
    </source>
</reference>
<sequence length="756" mass="81847">DFFVCENESVQKESDSLHSSMSKVETAQVESAQVETAQVETGLYLSGQVETAQVESAQVETAQVETGLYLSGLYLTTQVETAQVESAQVETAQVETAQVESAQVESAQITRPVPAPRRKVLPSDKSEDNEPENEPEKSPTRAERGVTPPPVAPKRWTIKKHAVENEYMEIVKVTETVNCRSQPPPLPPQRAPQLQQTAWTDLLRELKGAEETKIIKAQAENLYKAIQRFILLFSEHGKTLNKHTQELLCIADNLDKVSKGTKIAGITGGATSALGGVAAVAGVALAPFTAGASLLLMVAGVGVMAAGGITGASAAIAHKANVDQGKKKIDKTFEEFQQIMGKLQESLSFIQQGMDHLQRHDLPSLSEASQGGGRAASMVMLTASAGVRALALEAHSHASGLMEEELNRGLDELYDLFKGYCAAESLSAITLSFAAVDSRPDRLDSISDSFLFLFSLKTPSSRDDALPGLGGPSEDPLPWLLYALTGAEPCSDDAFAGMDWMSEKINLSELDLESLIGSDDSPEELLASLDPHMDLDLDAFHSSLPLPLDFHLEEEVKEDKVVVLKSEPPSDAVTLELGSEGDVLDVLSSPVLLPSPPPSGHILVVNALPDQPIKTSPPSSDSESDSGIESFTDSPPRRLSSPPTQTLPSSSRTKPYSKKTEPSSSSSSISIKMKSVSGAPKVVEKKLKKMEQNKTAATRYRQKKRVEQDLVSEECEELMKKNEALEERAKAISREINYLKELMEEVRRRRNKSKAP</sequence>
<comment type="similarity">
    <text evidence="2">Belongs to the bZIP family.</text>
</comment>
<dbReference type="InterPro" id="IPR008405">
    <property type="entry name" value="ApoL"/>
</dbReference>
<evidence type="ECO:0000256" key="9">
    <source>
        <dbReference type="SAM" id="MobiDB-lite"/>
    </source>
</evidence>
<evidence type="ECO:0000256" key="2">
    <source>
        <dbReference type="ARBA" id="ARBA00007163"/>
    </source>
</evidence>
<accession>A0AAD9BKT3</accession>
<keyword evidence="10" id="KW-1133">Transmembrane helix</keyword>
<comment type="similarity">
    <text evidence="3">Belongs to the apolipoprotein L family.</text>
</comment>
<keyword evidence="4" id="KW-0805">Transcription regulation</keyword>
<dbReference type="CDD" id="cd14692">
    <property type="entry name" value="bZIP_ATF4"/>
    <property type="match status" value="1"/>
</dbReference>
<evidence type="ECO:0000256" key="5">
    <source>
        <dbReference type="ARBA" id="ARBA00023125"/>
    </source>
</evidence>
<comment type="subcellular location">
    <subcellularLocation>
        <location evidence="1">Nucleus</location>
    </subcellularLocation>
</comment>
<feature type="compositionally biased region" description="Low complexity" evidence="9">
    <location>
        <begin position="638"/>
        <end position="654"/>
    </location>
</feature>
<evidence type="ECO:0000256" key="1">
    <source>
        <dbReference type="ARBA" id="ARBA00004123"/>
    </source>
</evidence>
<keyword evidence="10" id="KW-0472">Membrane</keyword>
<evidence type="ECO:0000256" key="10">
    <source>
        <dbReference type="SAM" id="Phobius"/>
    </source>
</evidence>
<dbReference type="InterPro" id="IPR004827">
    <property type="entry name" value="bZIP"/>
</dbReference>
<evidence type="ECO:0000256" key="6">
    <source>
        <dbReference type="ARBA" id="ARBA00023163"/>
    </source>
</evidence>
<feature type="compositionally biased region" description="Low complexity" evidence="9">
    <location>
        <begin position="662"/>
        <end position="677"/>
    </location>
</feature>
<evidence type="ECO:0000313" key="13">
    <source>
        <dbReference type="Proteomes" id="UP001228049"/>
    </source>
</evidence>
<feature type="compositionally biased region" description="Low complexity" evidence="9">
    <location>
        <begin position="616"/>
        <end position="630"/>
    </location>
</feature>
<dbReference type="GO" id="GO:0006869">
    <property type="term" value="P:lipid transport"/>
    <property type="evidence" value="ECO:0007669"/>
    <property type="project" value="InterPro"/>
</dbReference>
<evidence type="ECO:0000259" key="11">
    <source>
        <dbReference type="PROSITE" id="PS50217"/>
    </source>
</evidence>
<dbReference type="Gene3D" id="2.160.10.20">
    <property type="entry name" value="Insect antifreeze protein"/>
    <property type="match status" value="1"/>
</dbReference>
<feature type="non-terminal residue" evidence="12">
    <location>
        <position position="1"/>
    </location>
</feature>
<dbReference type="PANTHER" id="PTHR14096:SF59">
    <property type="entry name" value="APOLIPOPROTEIN L, 1 ISOFORM X1"/>
    <property type="match status" value="1"/>
</dbReference>
<dbReference type="EMBL" id="JASDAP010000020">
    <property type="protein sequence ID" value="KAK1885715.1"/>
    <property type="molecule type" value="Genomic_DNA"/>
</dbReference>
<feature type="compositionally biased region" description="Basic and acidic residues" evidence="9">
    <location>
        <begin position="121"/>
        <end position="144"/>
    </location>
</feature>
<keyword evidence="6" id="KW-0804">Transcription</keyword>
<feature type="transmembrane region" description="Helical" evidence="10">
    <location>
        <begin position="294"/>
        <end position="317"/>
    </location>
</feature>
<dbReference type="SMART" id="SM00338">
    <property type="entry name" value="BRLZ"/>
    <property type="match status" value="1"/>
</dbReference>
<dbReference type="InterPro" id="IPR046347">
    <property type="entry name" value="bZIP_sf"/>
</dbReference>
<dbReference type="Pfam" id="PF05461">
    <property type="entry name" value="ApoL"/>
    <property type="match status" value="1"/>
</dbReference>
<evidence type="ECO:0000313" key="12">
    <source>
        <dbReference type="EMBL" id="KAK1885715.1"/>
    </source>
</evidence>
<evidence type="ECO:0000256" key="7">
    <source>
        <dbReference type="ARBA" id="ARBA00023242"/>
    </source>
</evidence>
<dbReference type="AlphaFoldDB" id="A0AAD9BKT3"/>
<feature type="coiled-coil region" evidence="8">
    <location>
        <begin position="708"/>
        <end position="749"/>
    </location>
</feature>
<dbReference type="Proteomes" id="UP001228049">
    <property type="component" value="Unassembled WGS sequence"/>
</dbReference>
<keyword evidence="13" id="KW-1185">Reference proteome</keyword>
<feature type="domain" description="BZIP" evidence="11">
    <location>
        <begin position="683"/>
        <end position="746"/>
    </location>
</feature>
<keyword evidence="5" id="KW-0238">DNA-binding</keyword>
<dbReference type="SUPFAM" id="SSF57959">
    <property type="entry name" value="Leucine zipper domain"/>
    <property type="match status" value="1"/>
</dbReference>
<feature type="transmembrane region" description="Helical" evidence="10">
    <location>
        <begin position="263"/>
        <end position="288"/>
    </location>
</feature>
<dbReference type="GO" id="GO:0003700">
    <property type="term" value="F:DNA-binding transcription factor activity"/>
    <property type="evidence" value="ECO:0007669"/>
    <property type="project" value="InterPro"/>
</dbReference>
<dbReference type="PROSITE" id="PS00036">
    <property type="entry name" value="BZIP_BASIC"/>
    <property type="match status" value="1"/>
</dbReference>
<evidence type="ECO:0000256" key="4">
    <source>
        <dbReference type="ARBA" id="ARBA00023015"/>
    </source>
</evidence>
<dbReference type="PROSITE" id="PS50217">
    <property type="entry name" value="BZIP"/>
    <property type="match status" value="1"/>
</dbReference>
<proteinExistence type="inferred from homology"/>
<dbReference type="FunFam" id="1.20.5.170:FF:000021">
    <property type="entry name" value="Cyclic AMP-dependent transcription factor ATF-4"/>
    <property type="match status" value="1"/>
</dbReference>
<evidence type="ECO:0000256" key="8">
    <source>
        <dbReference type="SAM" id="Coils"/>
    </source>
</evidence>
<dbReference type="PANTHER" id="PTHR14096">
    <property type="entry name" value="APOLIPOPROTEIN L"/>
    <property type="match status" value="1"/>
</dbReference>
<keyword evidence="7" id="KW-0539">Nucleus</keyword>